<comment type="caution">
    <text evidence="1">The sequence shown here is derived from an EMBL/GenBank/DDBJ whole genome shotgun (WGS) entry which is preliminary data.</text>
</comment>
<name>A0AAE0FAG3_9CHLO</name>
<keyword evidence="2" id="KW-1185">Reference proteome</keyword>
<reference evidence="1 2" key="1">
    <citation type="journal article" date="2015" name="Genome Biol. Evol.">
        <title>Comparative Genomics of a Bacterivorous Green Alga Reveals Evolutionary Causalities and Consequences of Phago-Mixotrophic Mode of Nutrition.</title>
        <authorList>
            <person name="Burns J.A."/>
            <person name="Paasch A."/>
            <person name="Narechania A."/>
            <person name="Kim E."/>
        </authorList>
    </citation>
    <scope>NUCLEOTIDE SEQUENCE [LARGE SCALE GENOMIC DNA]</scope>
    <source>
        <strain evidence="1 2">PLY_AMNH</strain>
    </source>
</reference>
<dbReference type="EMBL" id="LGRX02022043">
    <property type="protein sequence ID" value="KAK3256004.1"/>
    <property type="molecule type" value="Genomic_DNA"/>
</dbReference>
<accession>A0AAE0FAG3</accession>
<proteinExistence type="predicted"/>
<evidence type="ECO:0000313" key="1">
    <source>
        <dbReference type="EMBL" id="KAK3256004.1"/>
    </source>
</evidence>
<protein>
    <submittedName>
        <fullName evidence="1">Uncharacterized protein</fullName>
    </submittedName>
</protein>
<dbReference type="AlphaFoldDB" id="A0AAE0FAG3"/>
<dbReference type="Proteomes" id="UP001190700">
    <property type="component" value="Unassembled WGS sequence"/>
</dbReference>
<organism evidence="1 2">
    <name type="scientific">Cymbomonas tetramitiformis</name>
    <dbReference type="NCBI Taxonomy" id="36881"/>
    <lineage>
        <taxon>Eukaryota</taxon>
        <taxon>Viridiplantae</taxon>
        <taxon>Chlorophyta</taxon>
        <taxon>Pyramimonadophyceae</taxon>
        <taxon>Pyramimonadales</taxon>
        <taxon>Pyramimonadaceae</taxon>
        <taxon>Cymbomonas</taxon>
    </lineage>
</organism>
<sequence>MWATLRVRYVTTKDHLRSDRNFDADYQRAAGLSAFNKAERVNAAETKAVAKADVPSLLALGRPSTSADLEKSRRGFQMAMPTAIGGGSYDKLNFKPCDGRAWRGPRLPFVVVPKACREWVMMVIMCEDLGKNVLIQN</sequence>
<gene>
    <name evidence="1" type="ORF">CYMTET_34843</name>
</gene>
<evidence type="ECO:0000313" key="2">
    <source>
        <dbReference type="Proteomes" id="UP001190700"/>
    </source>
</evidence>